<feature type="region of interest" description="Disordered" evidence="1">
    <location>
        <begin position="153"/>
        <end position="193"/>
    </location>
</feature>
<feature type="compositionally biased region" description="Polar residues" evidence="1">
    <location>
        <begin position="153"/>
        <end position="164"/>
    </location>
</feature>
<dbReference type="Proteomes" id="UP000068164">
    <property type="component" value="Unassembled WGS sequence"/>
</dbReference>
<protein>
    <recommendedName>
        <fullName evidence="2">Shedu protein SduA C-terminal domain-containing protein</fullName>
    </recommendedName>
</protein>
<dbReference type="RefSeq" id="WP_028746962.1">
    <property type="nucleotide sequence ID" value="NZ_LNCD01000075.1"/>
</dbReference>
<feature type="compositionally biased region" description="Acidic residues" evidence="1">
    <location>
        <begin position="166"/>
        <end position="193"/>
    </location>
</feature>
<gene>
    <name evidence="3" type="ORF">AS026_05325</name>
</gene>
<sequence>MLIGDQFSVGGRQFSGKGDKISDFAVKAAASGNLALVEIKTPHTDLLEAKPYRGGLFGPDREITGAVNQILDQRFQLQRSLPIMKDASGIYDVESYAIQGLIIAGMIPTGRDNLKSFELFRNGLKSVSIVTYDEMLAKLEFLYEVFRGDSEQEVQSGAAATTDANGPEDEIDLELETDLEADIDPEADNESRF</sequence>
<evidence type="ECO:0000313" key="3">
    <source>
        <dbReference type="EMBL" id="KWV51992.1"/>
    </source>
</evidence>
<feature type="domain" description="Shedu protein SduA C-terminal" evidence="2">
    <location>
        <begin position="14"/>
        <end position="136"/>
    </location>
</feature>
<dbReference type="InterPro" id="IPR025359">
    <property type="entry name" value="SduA_C"/>
</dbReference>
<name>A0A125Q7S7_9HYPH</name>
<evidence type="ECO:0000313" key="4">
    <source>
        <dbReference type="Proteomes" id="UP000068164"/>
    </source>
</evidence>
<dbReference type="EMBL" id="LNCD01000075">
    <property type="protein sequence ID" value="KWV51992.1"/>
    <property type="molecule type" value="Genomic_DNA"/>
</dbReference>
<comment type="caution">
    <text evidence="3">The sequence shown here is derived from an EMBL/GenBank/DDBJ whole genome shotgun (WGS) entry which is preliminary data.</text>
</comment>
<accession>A0A125Q7S7</accession>
<keyword evidence="4" id="KW-1185">Reference proteome</keyword>
<dbReference type="AlphaFoldDB" id="A0A125Q7S7"/>
<proteinExistence type="predicted"/>
<organism evidence="3 4">
    <name type="scientific">Rhizobium altiplani</name>
    <dbReference type="NCBI Taxonomy" id="1864509"/>
    <lineage>
        <taxon>Bacteria</taxon>
        <taxon>Pseudomonadati</taxon>
        <taxon>Pseudomonadota</taxon>
        <taxon>Alphaproteobacteria</taxon>
        <taxon>Hyphomicrobiales</taxon>
        <taxon>Rhizobiaceae</taxon>
        <taxon>Rhizobium/Agrobacterium group</taxon>
        <taxon>Rhizobium</taxon>
    </lineage>
</organism>
<dbReference type="Pfam" id="PF14082">
    <property type="entry name" value="SduA_C"/>
    <property type="match status" value="1"/>
</dbReference>
<reference evidence="3 4" key="1">
    <citation type="submission" date="2015-11" db="EMBL/GenBank/DDBJ databases">
        <title>Draft Genome Sequence of the Strain BR 10423 (Rhizobium sp.) isolated from nodules of Mimosa pudica.</title>
        <authorList>
            <person name="Barauna A.C."/>
            <person name="Zilli J.E."/>
            <person name="Simoes-Araujo J.L."/>
            <person name="Reis V.M."/>
            <person name="James E.K."/>
            <person name="Reis F.B.Jr."/>
            <person name="Rouws L.F."/>
            <person name="Passos S.R."/>
            <person name="Gois S.R."/>
        </authorList>
    </citation>
    <scope>NUCLEOTIDE SEQUENCE [LARGE SCALE GENOMIC DNA]</scope>
    <source>
        <strain evidence="3 4">BR10423</strain>
    </source>
</reference>
<evidence type="ECO:0000259" key="2">
    <source>
        <dbReference type="Pfam" id="PF14082"/>
    </source>
</evidence>
<evidence type="ECO:0000256" key="1">
    <source>
        <dbReference type="SAM" id="MobiDB-lite"/>
    </source>
</evidence>